<comment type="caution">
    <text evidence="1">The sequence shown here is derived from an EMBL/GenBank/DDBJ whole genome shotgun (WGS) entry which is preliminary data.</text>
</comment>
<proteinExistence type="predicted"/>
<gene>
    <name evidence="1" type="ORF">ABVT43_08785</name>
</gene>
<organism evidence="1 2">
    <name type="scientific">Aliikangiella maris</name>
    <dbReference type="NCBI Taxonomy" id="3162458"/>
    <lineage>
        <taxon>Bacteria</taxon>
        <taxon>Pseudomonadati</taxon>
        <taxon>Pseudomonadota</taxon>
        <taxon>Gammaproteobacteria</taxon>
        <taxon>Oceanospirillales</taxon>
        <taxon>Pleioneaceae</taxon>
        <taxon>Aliikangiella</taxon>
    </lineage>
</organism>
<dbReference type="Proteomes" id="UP001548189">
    <property type="component" value="Unassembled WGS sequence"/>
</dbReference>
<dbReference type="InterPro" id="IPR029756">
    <property type="entry name" value="MTH1187/YkoF-like"/>
</dbReference>
<sequence length="84" mass="9619">MKISVELSLYPLDDKFLSIIQDIVEKLNAAKDIRVITNTMSTQIFGDYRLVMALLTETIEYSFATYGHQVFVAKFINNDLTPEL</sequence>
<keyword evidence="2" id="KW-1185">Reference proteome</keyword>
<reference evidence="1 2" key="1">
    <citation type="submission" date="2024-06" db="EMBL/GenBank/DDBJ databases">
        <authorList>
            <person name="Li F."/>
        </authorList>
    </citation>
    <scope>NUCLEOTIDE SEQUENCE [LARGE SCALE GENOMIC DNA]</scope>
    <source>
        <strain evidence="1 2">GXAS 311</strain>
    </source>
</reference>
<dbReference type="SUPFAM" id="SSF89957">
    <property type="entry name" value="MTH1187/YkoF-like"/>
    <property type="match status" value="1"/>
</dbReference>
<protein>
    <submittedName>
        <fullName evidence="1">Uncharacterized protein</fullName>
    </submittedName>
</protein>
<evidence type="ECO:0000313" key="2">
    <source>
        <dbReference type="Proteomes" id="UP001548189"/>
    </source>
</evidence>
<evidence type="ECO:0000313" key="1">
    <source>
        <dbReference type="EMBL" id="MET1255219.1"/>
    </source>
</evidence>
<name>A0ABV2BTG4_9GAMM</name>
<dbReference type="Gene3D" id="3.30.70.930">
    <property type="match status" value="1"/>
</dbReference>
<dbReference type="EMBL" id="JBEVCJ010000008">
    <property type="protein sequence ID" value="MET1255219.1"/>
    <property type="molecule type" value="Genomic_DNA"/>
</dbReference>
<accession>A0ABV2BTG4</accession>